<reference evidence="2" key="1">
    <citation type="journal article" date="2014" name="Int. J. Syst. Evol. Microbiol.">
        <title>Complete genome sequence of Corynebacterium casei LMG S-19264T (=DSM 44701T), isolated from a smear-ripened cheese.</title>
        <authorList>
            <consortium name="US DOE Joint Genome Institute (JGI-PGF)"/>
            <person name="Walter F."/>
            <person name="Albersmeier A."/>
            <person name="Kalinowski J."/>
            <person name="Ruckert C."/>
        </authorList>
    </citation>
    <scope>NUCLEOTIDE SEQUENCE</scope>
    <source>
        <strain evidence="2">CGMCC 4.7299</strain>
    </source>
</reference>
<dbReference type="RefSeq" id="WP_189079129.1">
    <property type="nucleotide sequence ID" value="NZ_BMMX01000007.1"/>
</dbReference>
<dbReference type="AlphaFoldDB" id="A0A8J3C076"/>
<feature type="domain" description="Phosphoribulokinase/uridine kinase" evidence="1">
    <location>
        <begin position="30"/>
        <end position="209"/>
    </location>
</feature>
<dbReference type="Pfam" id="PF00485">
    <property type="entry name" value="PRK"/>
    <property type="match status" value="1"/>
</dbReference>
<gene>
    <name evidence="2" type="ORF">GCM10012284_22860</name>
</gene>
<name>A0A8J3C076_9ACTN</name>
<comment type="caution">
    <text evidence="2">The sequence shown here is derived from an EMBL/GenBank/DDBJ whole genome shotgun (WGS) entry which is preliminary data.</text>
</comment>
<sequence>MACGGDTNHHDVARIVARILGMRRSHPIRVGVDGPSGAGKTTLADSVARALRTTTRRQIIRAELDHFMCMVPGLDGFPYDSAENFYARAWDCPAIRDRLLCPLGDGGSRRFRTAGTDAHAPVDRLAAADAILIADGVFLQRPALDAHWDLRIYVEVTPQESLRRCVARDRHWLGSAEQARWRHANLYRPAQERYVDRVDPVSRAHIVVDGTAWPHAIG</sequence>
<evidence type="ECO:0000313" key="3">
    <source>
        <dbReference type="Proteomes" id="UP000656042"/>
    </source>
</evidence>
<dbReference type="SUPFAM" id="SSF52540">
    <property type="entry name" value="P-loop containing nucleoside triphosphate hydrolases"/>
    <property type="match status" value="1"/>
</dbReference>
<protein>
    <recommendedName>
        <fullName evidence="1">Phosphoribulokinase/uridine kinase domain-containing protein</fullName>
    </recommendedName>
</protein>
<dbReference type="EMBL" id="BMMX01000007">
    <property type="protein sequence ID" value="GGK88214.1"/>
    <property type="molecule type" value="Genomic_DNA"/>
</dbReference>
<organism evidence="2 3">
    <name type="scientific">Mangrovihabitans endophyticus</name>
    <dbReference type="NCBI Taxonomy" id="1751298"/>
    <lineage>
        <taxon>Bacteria</taxon>
        <taxon>Bacillati</taxon>
        <taxon>Actinomycetota</taxon>
        <taxon>Actinomycetes</taxon>
        <taxon>Micromonosporales</taxon>
        <taxon>Micromonosporaceae</taxon>
        <taxon>Mangrovihabitans</taxon>
    </lineage>
</organism>
<keyword evidence="3" id="KW-1185">Reference proteome</keyword>
<accession>A0A8J3C076</accession>
<dbReference type="InterPro" id="IPR006083">
    <property type="entry name" value="PRK/URK"/>
</dbReference>
<evidence type="ECO:0000259" key="1">
    <source>
        <dbReference type="Pfam" id="PF00485"/>
    </source>
</evidence>
<dbReference type="Proteomes" id="UP000656042">
    <property type="component" value="Unassembled WGS sequence"/>
</dbReference>
<dbReference type="Gene3D" id="3.40.50.300">
    <property type="entry name" value="P-loop containing nucleotide triphosphate hydrolases"/>
    <property type="match status" value="1"/>
</dbReference>
<dbReference type="GO" id="GO:0005524">
    <property type="term" value="F:ATP binding"/>
    <property type="evidence" value="ECO:0007669"/>
    <property type="project" value="InterPro"/>
</dbReference>
<proteinExistence type="predicted"/>
<evidence type="ECO:0000313" key="2">
    <source>
        <dbReference type="EMBL" id="GGK88214.1"/>
    </source>
</evidence>
<reference evidence="2" key="2">
    <citation type="submission" date="2020-09" db="EMBL/GenBank/DDBJ databases">
        <authorList>
            <person name="Sun Q."/>
            <person name="Zhou Y."/>
        </authorList>
    </citation>
    <scope>NUCLEOTIDE SEQUENCE</scope>
    <source>
        <strain evidence="2">CGMCC 4.7299</strain>
    </source>
</reference>
<dbReference type="InterPro" id="IPR027417">
    <property type="entry name" value="P-loop_NTPase"/>
</dbReference>
<dbReference type="GO" id="GO:0016301">
    <property type="term" value="F:kinase activity"/>
    <property type="evidence" value="ECO:0007669"/>
    <property type="project" value="InterPro"/>
</dbReference>